<keyword evidence="5" id="KW-1185">Reference proteome</keyword>
<dbReference type="Proteomes" id="UP001205105">
    <property type="component" value="Unassembled WGS sequence"/>
</dbReference>
<sequence>MALRRAATAAMEICSTSAAPLAAARPQVAAAAASSLQQARCATSGIAVDVPNGNVDKAWRQLTRKLREERYMEAAQGRVHFVKPSERRKQEASMAAKRFKQQEFKQMLGWIMRRRAGGF</sequence>
<evidence type="ECO:0000256" key="2">
    <source>
        <dbReference type="ARBA" id="ARBA00022980"/>
    </source>
</evidence>
<dbReference type="Pfam" id="PF01165">
    <property type="entry name" value="Ribosomal_S21"/>
    <property type="match status" value="1"/>
</dbReference>
<proteinExistence type="inferred from homology"/>
<gene>
    <name evidence="4" type="ORF">COHA_009382</name>
</gene>
<reference evidence="4" key="1">
    <citation type="submission" date="2020-11" db="EMBL/GenBank/DDBJ databases">
        <title>Chlorella ohadii genome sequencing and assembly.</title>
        <authorList>
            <person name="Murik O."/>
            <person name="Treves H."/>
            <person name="Kedem I."/>
            <person name="Shotland Y."/>
            <person name="Kaplan A."/>
        </authorList>
    </citation>
    <scope>NUCLEOTIDE SEQUENCE</scope>
    <source>
        <strain evidence="4">1</strain>
    </source>
</reference>
<evidence type="ECO:0000313" key="4">
    <source>
        <dbReference type="EMBL" id="KAI7836744.1"/>
    </source>
</evidence>
<keyword evidence="2" id="KW-0689">Ribosomal protein</keyword>
<organism evidence="4 5">
    <name type="scientific">Chlorella ohadii</name>
    <dbReference type="NCBI Taxonomy" id="2649997"/>
    <lineage>
        <taxon>Eukaryota</taxon>
        <taxon>Viridiplantae</taxon>
        <taxon>Chlorophyta</taxon>
        <taxon>core chlorophytes</taxon>
        <taxon>Trebouxiophyceae</taxon>
        <taxon>Chlorellales</taxon>
        <taxon>Chlorellaceae</taxon>
        <taxon>Chlorella clade</taxon>
        <taxon>Chlorella</taxon>
    </lineage>
</organism>
<dbReference type="InterPro" id="IPR001911">
    <property type="entry name" value="Ribosomal_bS21"/>
</dbReference>
<dbReference type="GO" id="GO:0005840">
    <property type="term" value="C:ribosome"/>
    <property type="evidence" value="ECO:0007669"/>
    <property type="project" value="UniProtKB-KW"/>
</dbReference>
<protein>
    <recommendedName>
        <fullName evidence="6">Mitochondrial ribosomal protein S21</fullName>
    </recommendedName>
</protein>
<dbReference type="GO" id="GO:0003735">
    <property type="term" value="F:structural constituent of ribosome"/>
    <property type="evidence" value="ECO:0007669"/>
    <property type="project" value="InterPro"/>
</dbReference>
<dbReference type="GO" id="GO:1990904">
    <property type="term" value="C:ribonucleoprotein complex"/>
    <property type="evidence" value="ECO:0007669"/>
    <property type="project" value="UniProtKB-KW"/>
</dbReference>
<evidence type="ECO:0000256" key="3">
    <source>
        <dbReference type="ARBA" id="ARBA00023274"/>
    </source>
</evidence>
<name>A0AAD5DLV0_9CHLO</name>
<dbReference type="EMBL" id="JADXDR010000177">
    <property type="protein sequence ID" value="KAI7836744.1"/>
    <property type="molecule type" value="Genomic_DNA"/>
</dbReference>
<comment type="caution">
    <text evidence="4">The sequence shown here is derived from an EMBL/GenBank/DDBJ whole genome shotgun (WGS) entry which is preliminary data.</text>
</comment>
<dbReference type="GO" id="GO:0006412">
    <property type="term" value="P:translation"/>
    <property type="evidence" value="ECO:0007669"/>
    <property type="project" value="InterPro"/>
</dbReference>
<dbReference type="AlphaFoldDB" id="A0AAD5DLV0"/>
<keyword evidence="3" id="KW-0687">Ribonucleoprotein</keyword>
<evidence type="ECO:0000313" key="5">
    <source>
        <dbReference type="Proteomes" id="UP001205105"/>
    </source>
</evidence>
<accession>A0AAD5DLV0</accession>
<comment type="similarity">
    <text evidence="1">Belongs to the bacterial ribosomal protein bS21 family.</text>
</comment>
<dbReference type="NCBIfam" id="TIGR00030">
    <property type="entry name" value="S21p"/>
    <property type="match status" value="1"/>
</dbReference>
<evidence type="ECO:0000256" key="1">
    <source>
        <dbReference type="ARBA" id="ARBA00006640"/>
    </source>
</evidence>
<evidence type="ECO:0008006" key="6">
    <source>
        <dbReference type="Google" id="ProtNLM"/>
    </source>
</evidence>